<keyword evidence="2" id="KW-1133">Transmembrane helix</keyword>
<comment type="caution">
    <text evidence="4">The sequence shown here is derived from an EMBL/GenBank/DDBJ whole genome shotgun (WGS) entry which is preliminary data.</text>
</comment>
<evidence type="ECO:0000313" key="5">
    <source>
        <dbReference type="Proteomes" id="UP000694044"/>
    </source>
</evidence>
<feature type="domain" description="Sulfatase N-terminal" evidence="3">
    <location>
        <begin position="403"/>
        <end position="682"/>
    </location>
</feature>
<evidence type="ECO:0000259" key="3">
    <source>
        <dbReference type="Pfam" id="PF00884"/>
    </source>
</evidence>
<name>A0A8T1VE96_9STRA</name>
<organism evidence="4 5">
    <name type="scientific">Phytophthora pseudosyringae</name>
    <dbReference type="NCBI Taxonomy" id="221518"/>
    <lineage>
        <taxon>Eukaryota</taxon>
        <taxon>Sar</taxon>
        <taxon>Stramenopiles</taxon>
        <taxon>Oomycota</taxon>
        <taxon>Peronosporomycetes</taxon>
        <taxon>Peronosporales</taxon>
        <taxon>Peronosporaceae</taxon>
        <taxon>Phytophthora</taxon>
    </lineage>
</organism>
<keyword evidence="2" id="KW-0472">Membrane</keyword>
<feature type="transmembrane region" description="Helical" evidence="2">
    <location>
        <begin position="297"/>
        <end position="317"/>
    </location>
</feature>
<protein>
    <recommendedName>
        <fullName evidence="3">Sulfatase N-terminal domain-containing protein</fullName>
    </recommendedName>
</protein>
<dbReference type="InterPro" id="IPR052701">
    <property type="entry name" value="GAG_Ulvan_Degrading_Sulfatases"/>
</dbReference>
<dbReference type="EMBL" id="JAGDFM010000360">
    <property type="protein sequence ID" value="KAG7379266.1"/>
    <property type="molecule type" value="Genomic_DNA"/>
</dbReference>
<proteinExistence type="predicted"/>
<accession>A0A8T1VE96</accession>
<dbReference type="Pfam" id="PF00884">
    <property type="entry name" value="Sulfatase"/>
    <property type="match status" value="1"/>
</dbReference>
<keyword evidence="2" id="KW-0812">Transmembrane</keyword>
<dbReference type="Proteomes" id="UP000694044">
    <property type="component" value="Unassembled WGS sequence"/>
</dbReference>
<dbReference type="PANTHER" id="PTHR43751:SF3">
    <property type="entry name" value="SULFATASE N-TERMINAL DOMAIN-CONTAINING PROTEIN"/>
    <property type="match status" value="1"/>
</dbReference>
<dbReference type="AlphaFoldDB" id="A0A8T1VE96"/>
<feature type="compositionally biased region" description="Polar residues" evidence="1">
    <location>
        <begin position="284"/>
        <end position="293"/>
    </location>
</feature>
<feature type="transmembrane region" description="Helical" evidence="2">
    <location>
        <begin position="153"/>
        <end position="174"/>
    </location>
</feature>
<evidence type="ECO:0000256" key="2">
    <source>
        <dbReference type="SAM" id="Phobius"/>
    </source>
</evidence>
<dbReference type="InterPro" id="IPR000917">
    <property type="entry name" value="Sulfatase_N"/>
</dbReference>
<evidence type="ECO:0000256" key="1">
    <source>
        <dbReference type="SAM" id="MobiDB-lite"/>
    </source>
</evidence>
<dbReference type="PANTHER" id="PTHR43751">
    <property type="entry name" value="SULFATASE"/>
    <property type="match status" value="1"/>
</dbReference>
<dbReference type="CDD" id="cd16015">
    <property type="entry name" value="LTA_synthase"/>
    <property type="match status" value="1"/>
</dbReference>
<sequence>MESSGLLVGSRDQQSTRCRFPEPPDAGETVTNEASETKNPRRRRELRTVADLRARPWFGWLFVYALVLLCFSTSRCWALGALLEMYGSPQDYTTSFKTAALGLGFLEDFVCATYFVWTLWVFDVLKHRVTGQCSDKDDGGAGSGLARNAATFMGSWLLFIALMAPFVADVMLVANRNMRFTFELVAAVLRERHHLNAAPVSADEIQRGYEAATALVTLAAAFAFVRASASWADLSNWNPTHLVTDAADYRTGRGDGGAKYAELSLEEGVEATASDSTTSEDQDVGQHSSGNDNQNPVYRQVAVALGCLLVLPAAVVATRRACSPLVAYSGLNATLNELFGHALQPTPTEATFTNAQGDQPWVETYIHPTEKHQLFGNDSLYRRTTGFQGSLAFDVEISRDNPPNVLVIGVESFRFQDSRYLVGDEDPSNLFKGTNMTITPNFDKWAKRGVALRNLWSSNPTSRSLESMLFAQVPYDSDTETGITGGRKDTKLSGLPQLFDAKGYETYFTTGSSITLDNWNVFLPTHGYKNVWEAKAMLTLGEKHLKIRRHQWFGPEHYAFNWGVHDDLSFRILGDLLRQKTKTQKQQVAKGESKRPLFITHYTISSHGPFEARPTWYAKADKPDFSALYEGHERAEEIRNYLEMRHFTDMELGKFMDRMESEGILNDTIVVIMGDHGQAPEAEIMNTHEESVTRVAGAIVAEGRLGKYAGAVIDDAAEQYDTLNTLADITGLPEGGFVQNGVGRSLKRKATYGERPVFSNDPNRKMSIVRGHQRLRYDRVTDSMLLHDTESDHAMATDLLPELPPEKQAEWEALRDNGRRIAAYYKKRWDENCLLAVNCTG</sequence>
<gene>
    <name evidence="4" type="ORF">PHYPSEUDO_008835</name>
</gene>
<feature type="transmembrane region" description="Helical" evidence="2">
    <location>
        <begin position="57"/>
        <end position="78"/>
    </location>
</feature>
<dbReference type="OrthoDB" id="103349at2759"/>
<reference evidence="4" key="1">
    <citation type="submission" date="2021-02" db="EMBL/GenBank/DDBJ databases">
        <authorList>
            <person name="Palmer J.M."/>
        </authorList>
    </citation>
    <scope>NUCLEOTIDE SEQUENCE</scope>
    <source>
        <strain evidence="4">SCRP734</strain>
    </source>
</reference>
<feature type="region of interest" description="Disordered" evidence="1">
    <location>
        <begin position="1"/>
        <end position="41"/>
    </location>
</feature>
<evidence type="ECO:0000313" key="4">
    <source>
        <dbReference type="EMBL" id="KAG7379266.1"/>
    </source>
</evidence>
<feature type="transmembrane region" description="Helical" evidence="2">
    <location>
        <begin position="99"/>
        <end position="122"/>
    </location>
</feature>
<feature type="region of interest" description="Disordered" evidence="1">
    <location>
        <begin position="269"/>
        <end position="293"/>
    </location>
</feature>
<keyword evidence="5" id="KW-1185">Reference proteome</keyword>